<comment type="caution">
    <text evidence="2">The sequence shown here is derived from an EMBL/GenBank/DDBJ whole genome shotgun (WGS) entry which is preliminary data.</text>
</comment>
<keyword evidence="1" id="KW-0812">Transmembrane</keyword>
<feature type="transmembrane region" description="Helical" evidence="1">
    <location>
        <begin position="58"/>
        <end position="80"/>
    </location>
</feature>
<protein>
    <recommendedName>
        <fullName evidence="4">DUF4184 family protein</fullName>
    </recommendedName>
</protein>
<evidence type="ECO:0000256" key="1">
    <source>
        <dbReference type="SAM" id="Phobius"/>
    </source>
</evidence>
<dbReference type="Proteomes" id="UP001499987">
    <property type="component" value="Unassembled WGS sequence"/>
</dbReference>
<evidence type="ECO:0000313" key="3">
    <source>
        <dbReference type="Proteomes" id="UP001499987"/>
    </source>
</evidence>
<feature type="transmembrane region" description="Helical" evidence="1">
    <location>
        <begin position="112"/>
        <end position="129"/>
    </location>
</feature>
<gene>
    <name evidence="2" type="ORF">GCM10009663_19360</name>
</gene>
<accession>A0ABN1TF56</accession>
<dbReference type="EMBL" id="BAAALD010000013">
    <property type="protein sequence ID" value="GAA1077667.1"/>
    <property type="molecule type" value="Genomic_DNA"/>
</dbReference>
<sequence length="278" mass="28549">MPFTLSHPAAVLPLITRGRGRGPLVAAALVAGSTAPDVPYFADSVVPGAFGLGAVTHAWWGVPTVDVAVAAVLVGLWHLLLREPLAALLPARWVPQVPAVAPRAGGSALRRAGWFAVSAALGAASHVGWDGFTHPGRFGVRLFPVLDRTAVAGRPLHAVLQYGTSAVALAVLAWWLLRESRRRSAPVAASGPLPGPVPALGPRARWAVYGWIVLAAAAGTALRIARWSGGPGPEPAYELVPTVAFGSLAGAGLALLGYGALRRLTAGKALARCFGRAA</sequence>
<feature type="transmembrane region" description="Helical" evidence="1">
    <location>
        <begin position="206"/>
        <end position="227"/>
    </location>
</feature>
<feature type="transmembrane region" description="Helical" evidence="1">
    <location>
        <begin position="239"/>
        <end position="261"/>
    </location>
</feature>
<dbReference type="RefSeq" id="WP_344623093.1">
    <property type="nucleotide sequence ID" value="NZ_BAAALD010000013.1"/>
</dbReference>
<dbReference type="InterPro" id="IPR025238">
    <property type="entry name" value="DUF4184"/>
</dbReference>
<name>A0ABN1TF56_9ACTN</name>
<feature type="transmembrane region" description="Helical" evidence="1">
    <location>
        <begin position="159"/>
        <end position="177"/>
    </location>
</feature>
<dbReference type="Pfam" id="PF13803">
    <property type="entry name" value="DUF4184"/>
    <property type="match status" value="1"/>
</dbReference>
<keyword evidence="3" id="KW-1185">Reference proteome</keyword>
<keyword evidence="1" id="KW-0472">Membrane</keyword>
<evidence type="ECO:0008006" key="4">
    <source>
        <dbReference type="Google" id="ProtNLM"/>
    </source>
</evidence>
<reference evidence="2 3" key="1">
    <citation type="journal article" date="2019" name="Int. J. Syst. Evol. Microbiol.">
        <title>The Global Catalogue of Microorganisms (GCM) 10K type strain sequencing project: providing services to taxonomists for standard genome sequencing and annotation.</title>
        <authorList>
            <consortium name="The Broad Institute Genomics Platform"/>
            <consortium name="The Broad Institute Genome Sequencing Center for Infectious Disease"/>
            <person name="Wu L."/>
            <person name="Ma J."/>
        </authorList>
    </citation>
    <scope>NUCLEOTIDE SEQUENCE [LARGE SCALE GENOMIC DNA]</scope>
    <source>
        <strain evidence="2 3">JCM 13002</strain>
    </source>
</reference>
<organism evidence="2 3">
    <name type="scientific">Kitasatospora arboriphila</name>
    <dbReference type="NCBI Taxonomy" id="258052"/>
    <lineage>
        <taxon>Bacteria</taxon>
        <taxon>Bacillati</taxon>
        <taxon>Actinomycetota</taxon>
        <taxon>Actinomycetes</taxon>
        <taxon>Kitasatosporales</taxon>
        <taxon>Streptomycetaceae</taxon>
        <taxon>Kitasatospora</taxon>
    </lineage>
</organism>
<evidence type="ECO:0000313" key="2">
    <source>
        <dbReference type="EMBL" id="GAA1077667.1"/>
    </source>
</evidence>
<proteinExistence type="predicted"/>
<keyword evidence="1" id="KW-1133">Transmembrane helix</keyword>